<proteinExistence type="predicted"/>
<dbReference type="SUPFAM" id="SSF48371">
    <property type="entry name" value="ARM repeat"/>
    <property type="match status" value="1"/>
</dbReference>
<gene>
    <name evidence="2" type="ORF">UFOVP699_140</name>
</gene>
<accession>A0A6J5NW00</accession>
<dbReference type="InterPro" id="IPR011989">
    <property type="entry name" value="ARM-like"/>
</dbReference>
<protein>
    <recommendedName>
        <fullName evidence="3">Leucine rich repeat variant</fullName>
    </recommendedName>
</protein>
<feature type="region of interest" description="Disordered" evidence="1">
    <location>
        <begin position="171"/>
        <end position="197"/>
    </location>
</feature>
<dbReference type="InterPro" id="IPR016024">
    <property type="entry name" value="ARM-type_fold"/>
</dbReference>
<name>A0A6J5NW00_9CAUD</name>
<dbReference type="EMBL" id="LR796670">
    <property type="protein sequence ID" value="CAB4159404.1"/>
    <property type="molecule type" value="Genomic_DNA"/>
</dbReference>
<sequence>MINKSMKHIKSAKVFESGKGLFTPEELDEMSLSENPIHRRFVAMSDIALPITLERLSEDPELDVRVNVADNPNSPEKALRRVYDEKDEDSGTMINKKLARNPNTPVDILIDLSKHPFTIFRVAVAQNPSLPMEDLVRMLEDPNELVVETVKRALAEDTDTDPGILIDLSRDESESVRRRAKENPNLPDPTEWAFGDW</sequence>
<reference evidence="2" key="1">
    <citation type="submission" date="2020-04" db="EMBL/GenBank/DDBJ databases">
        <authorList>
            <person name="Chiriac C."/>
            <person name="Salcher M."/>
            <person name="Ghai R."/>
            <person name="Kavagutti S V."/>
        </authorList>
    </citation>
    <scope>NUCLEOTIDE SEQUENCE</scope>
</reference>
<organism evidence="2">
    <name type="scientific">uncultured Caudovirales phage</name>
    <dbReference type="NCBI Taxonomy" id="2100421"/>
    <lineage>
        <taxon>Viruses</taxon>
        <taxon>Duplodnaviria</taxon>
        <taxon>Heunggongvirae</taxon>
        <taxon>Uroviricota</taxon>
        <taxon>Caudoviricetes</taxon>
        <taxon>Peduoviridae</taxon>
        <taxon>Maltschvirus</taxon>
        <taxon>Maltschvirus maltsch</taxon>
    </lineage>
</organism>
<dbReference type="Gene3D" id="1.25.10.10">
    <property type="entry name" value="Leucine-rich Repeat Variant"/>
    <property type="match status" value="1"/>
</dbReference>
<evidence type="ECO:0000256" key="1">
    <source>
        <dbReference type="SAM" id="MobiDB-lite"/>
    </source>
</evidence>
<evidence type="ECO:0000313" key="2">
    <source>
        <dbReference type="EMBL" id="CAB4159404.1"/>
    </source>
</evidence>
<evidence type="ECO:0008006" key="3">
    <source>
        <dbReference type="Google" id="ProtNLM"/>
    </source>
</evidence>